<evidence type="ECO:0000256" key="9">
    <source>
        <dbReference type="ARBA" id="ARBA00049531"/>
    </source>
</evidence>
<dbReference type="InterPro" id="IPR051044">
    <property type="entry name" value="MAG_DAG_Lipase"/>
</dbReference>
<evidence type="ECO:0000313" key="18">
    <source>
        <dbReference type="EMBL" id="STK92462.1"/>
    </source>
</evidence>
<reference evidence="19" key="6">
    <citation type="journal article" date="2023" name="Microorganisms">
        <title>Comparative Genomic Analysis of ST131 Subclade C2 of ESBL-Producing E. coli Isolates from Patients with Recurrent and Sporadic Urinary Tract Infections.</title>
        <authorList>
            <person name="Jaen-Luchoro D."/>
            <person name="Kahnamouei A."/>
            <person name="Yazdanshenas S."/>
            <person name="Lindblom A."/>
            <person name="Samuelsson E."/>
            <person name="Ahren C."/>
            <person name="Karami N."/>
        </authorList>
    </citation>
    <scope>NUCLEOTIDE SEQUENCE</scope>
    <source>
        <strain evidence="19">S7</strain>
    </source>
</reference>
<dbReference type="FunFam" id="3.40.50.1820:FF:000020">
    <property type="entry name" value="Lysophospholipase L2"/>
    <property type="match status" value="1"/>
</dbReference>
<dbReference type="InterPro" id="IPR029058">
    <property type="entry name" value="AB_hydrolase_fold"/>
</dbReference>
<evidence type="ECO:0000256" key="5">
    <source>
        <dbReference type="ARBA" id="ARBA00022519"/>
    </source>
</evidence>
<dbReference type="EMBL" id="CP107128">
    <property type="protein sequence ID" value="WLM95888.1"/>
    <property type="molecule type" value="Genomic_DNA"/>
</dbReference>
<evidence type="ECO:0000313" key="15">
    <source>
        <dbReference type="EMBL" id="HAH4525442.1"/>
    </source>
</evidence>
<dbReference type="Proteomes" id="UP000591371">
    <property type="component" value="Unassembled WGS sequence"/>
</dbReference>
<dbReference type="EMBL" id="AASATZ010000014">
    <property type="protein sequence ID" value="EFA4418669.1"/>
    <property type="molecule type" value="Genomic_DNA"/>
</dbReference>
<dbReference type="Pfam" id="PF12146">
    <property type="entry name" value="Hydrolase_4"/>
    <property type="match status" value="1"/>
</dbReference>
<dbReference type="EMBL" id="DABBJX010000017">
    <property type="protein sequence ID" value="HAH4525442.1"/>
    <property type="molecule type" value="Genomic_DNA"/>
</dbReference>
<dbReference type="EMBL" id="UGEE01000003">
    <property type="protein sequence ID" value="STK92462.1"/>
    <property type="molecule type" value="Genomic_DNA"/>
</dbReference>
<comment type="catalytic activity">
    <reaction evidence="9">
        <text>a 1-acyl-sn-glycero-3-phosphocholine + H2O = sn-glycerol 3-phosphocholine + a fatty acid + H(+)</text>
        <dbReference type="Rhea" id="RHEA:15177"/>
        <dbReference type="ChEBI" id="CHEBI:15377"/>
        <dbReference type="ChEBI" id="CHEBI:15378"/>
        <dbReference type="ChEBI" id="CHEBI:16870"/>
        <dbReference type="ChEBI" id="CHEBI:28868"/>
        <dbReference type="ChEBI" id="CHEBI:58168"/>
        <dbReference type="EC" id="3.1.1.5"/>
    </reaction>
</comment>
<reference evidence="17 21" key="3">
    <citation type="submission" date="2019-01" db="EMBL/GenBank/DDBJ databases">
        <title>Genomic analysis of febrile catheter-associated UTI E. coli isolates.</title>
        <authorList>
            <person name="Potter R."/>
            <person name="Zou Z."/>
            <person name="Henderson J."/>
            <person name="Dantas G."/>
        </authorList>
    </citation>
    <scope>NUCLEOTIDE SEQUENCE [LARGE SCALE GENOMIC DNA]</scope>
    <source>
        <strain evidence="17 21">29_CAASB</strain>
    </source>
</reference>
<dbReference type="OMA" id="AFDWRGQ"/>
<evidence type="ECO:0000256" key="8">
    <source>
        <dbReference type="ARBA" id="ARBA00023136"/>
    </source>
</evidence>
<name>A0A066SYV4_ECOLX</name>
<evidence type="ECO:0000256" key="2">
    <source>
        <dbReference type="ARBA" id="ARBA00013274"/>
    </source>
</evidence>
<evidence type="ECO:0000256" key="10">
    <source>
        <dbReference type="ARBA" id="ARBA00073546"/>
    </source>
</evidence>
<dbReference type="EMBL" id="ABONVU020000021">
    <property type="protein sequence ID" value="EMJ5256187.1"/>
    <property type="molecule type" value="Genomic_DNA"/>
</dbReference>
<evidence type="ECO:0000259" key="12">
    <source>
        <dbReference type="Pfam" id="PF12146"/>
    </source>
</evidence>
<dbReference type="GO" id="GO:0005886">
    <property type="term" value="C:plasma membrane"/>
    <property type="evidence" value="ECO:0007669"/>
    <property type="project" value="UniProtKB-SubCell"/>
</dbReference>
<dbReference type="EMBL" id="DABCJL010000014">
    <property type="protein sequence ID" value="HAH7771025.1"/>
    <property type="molecule type" value="Genomic_DNA"/>
</dbReference>
<protein>
    <recommendedName>
        <fullName evidence="10">Lysophospholipase L2</fullName>
        <ecNumber evidence="2">3.1.1.5</ecNumber>
    </recommendedName>
    <alternativeName>
        <fullName evidence="11">Lecithinase B</fullName>
    </alternativeName>
</protein>
<gene>
    <name evidence="14" type="primary">pldB</name>
    <name evidence="13" type="ORF">D3G36_12425</name>
    <name evidence="17" type="ORF">EPS76_21735</name>
    <name evidence="15" type="ORF">GRC73_15705</name>
    <name evidence="16" type="ORF">HIE29_004538</name>
    <name evidence="18" type="ORF">NCTC8603_03883</name>
    <name evidence="19" type="ORF">OGM49_25400</name>
    <name evidence="14" type="ORF">R8O40_004505</name>
</gene>
<keyword evidence="7" id="KW-0443">Lipid metabolism</keyword>
<organism evidence="17 21">
    <name type="scientific">Escherichia coli</name>
    <dbReference type="NCBI Taxonomy" id="562"/>
    <lineage>
        <taxon>Bacteria</taxon>
        <taxon>Pseudomonadati</taxon>
        <taxon>Pseudomonadota</taxon>
        <taxon>Gammaproteobacteria</taxon>
        <taxon>Enterobacterales</taxon>
        <taxon>Enterobacteriaceae</taxon>
        <taxon>Escherichia</taxon>
    </lineage>
</organism>
<dbReference type="EC" id="3.1.1.5" evidence="2"/>
<evidence type="ECO:0000313" key="19">
    <source>
        <dbReference type="EMBL" id="WLM95888.1"/>
    </source>
</evidence>
<dbReference type="Proteomes" id="UP001180189">
    <property type="component" value="Chromosome"/>
</dbReference>
<comment type="subcellular location">
    <subcellularLocation>
        <location evidence="1">Cell inner membrane</location>
    </subcellularLocation>
</comment>
<keyword evidence="6 17" id="KW-0378">Hydrolase</keyword>
<sequence>MFQQQKDWETRENAFAAFTMGPLTDFWRQRDEAEFTGVDDIPVRFVRFRAQHHDRVVVICPGRIESYVKYAELAYDLFHSGFDVLIIDHRGQGRSGRLLADPHLGHVNRFNDYVDDLAAFWQQEVQPGPWRKRYILAHSMGGAISTLFLQRHPGVCDAIALTAPMFGIVIRMPSFMARQILNWAEAHPRFRDGYAIGTGRWRALPFAINVLTHSRQRYRRNLRFYADDPTIRVGGPTYHWVRESILAGEQVLAGAGDDATPTLLLQAEEERVVDNRMHDRFCELRTAAGHPVEGGRPLVIKGAYHEILFEKDAMRSVALHAIVDFFNRHNSPSGNRSTEV</sequence>
<dbReference type="SUPFAM" id="SSF53474">
    <property type="entry name" value="alpha/beta-Hydrolases"/>
    <property type="match status" value="1"/>
</dbReference>
<dbReference type="InterPro" id="IPR022742">
    <property type="entry name" value="Hydrolase_4"/>
</dbReference>
<evidence type="ECO:0000313" key="17">
    <source>
        <dbReference type="EMBL" id="RXD10840.1"/>
    </source>
</evidence>
<keyword evidence="4" id="KW-0444">Lipid biosynthesis</keyword>
<dbReference type="AlphaFoldDB" id="A0A066SYV4"/>
<dbReference type="Proteomes" id="UP000288730">
    <property type="component" value="Unassembled WGS sequence"/>
</dbReference>
<proteinExistence type="predicted"/>
<evidence type="ECO:0000256" key="4">
    <source>
        <dbReference type="ARBA" id="ARBA00022516"/>
    </source>
</evidence>
<reference evidence="15" key="5">
    <citation type="submission" date="2019-12" db="EMBL/GenBank/DDBJ databases">
        <authorList>
            <consortium name="NCBI Pathogen Detection Project"/>
        </authorList>
    </citation>
    <scope>NUCLEOTIDE SEQUENCE</scope>
    <source>
        <strain evidence="16">C0382</strain>
        <strain evidence="15">EC00763</strain>
    </source>
</reference>
<evidence type="ECO:0000256" key="7">
    <source>
        <dbReference type="ARBA" id="ARBA00023098"/>
    </source>
</evidence>
<evidence type="ECO:0000256" key="3">
    <source>
        <dbReference type="ARBA" id="ARBA00022475"/>
    </source>
</evidence>
<dbReference type="NCBIfam" id="NF008019">
    <property type="entry name" value="PRK10749.1"/>
    <property type="match status" value="1"/>
</dbReference>
<dbReference type="PANTHER" id="PTHR11614">
    <property type="entry name" value="PHOSPHOLIPASE-RELATED"/>
    <property type="match status" value="1"/>
</dbReference>
<evidence type="ECO:0000313" key="21">
    <source>
        <dbReference type="Proteomes" id="UP000288730"/>
    </source>
</evidence>
<dbReference type="RefSeq" id="WP_000487669.1">
    <property type="nucleotide sequence ID" value="NZ_AP018784.2"/>
</dbReference>
<evidence type="ECO:0000313" key="20">
    <source>
        <dbReference type="Proteomes" id="UP000255153"/>
    </source>
</evidence>
<evidence type="ECO:0000256" key="11">
    <source>
        <dbReference type="ARBA" id="ARBA00078036"/>
    </source>
</evidence>
<reference evidence="13 22" key="4">
    <citation type="submission" date="2019-03" db="EMBL/GenBank/DDBJ databases">
        <authorList>
            <consortium name="GenomeTrakr network: Whole genome sequencing for foodborne pathogen traceback"/>
        </authorList>
    </citation>
    <scope>NUCLEOTIDE SEQUENCE [LARGE SCALE GENOMIC DNA]</scope>
    <source>
        <strain evidence="13 22">PSU-1190</strain>
    </source>
</reference>
<dbReference type="GO" id="GO:0006629">
    <property type="term" value="P:lipid metabolic process"/>
    <property type="evidence" value="ECO:0007669"/>
    <property type="project" value="UniProtKB-KW"/>
</dbReference>
<feature type="domain" description="Serine aminopeptidase S33" evidence="12">
    <location>
        <begin position="52"/>
        <end position="312"/>
    </location>
</feature>
<dbReference type="GO" id="GO:0004622">
    <property type="term" value="F:phosphatidylcholine lysophospholipase activity"/>
    <property type="evidence" value="ECO:0007669"/>
    <property type="project" value="UniProtKB-EC"/>
</dbReference>
<dbReference type="EMBL" id="SCJN01000244">
    <property type="protein sequence ID" value="RXD10840.1"/>
    <property type="molecule type" value="Genomic_DNA"/>
</dbReference>
<evidence type="ECO:0000256" key="1">
    <source>
        <dbReference type="ARBA" id="ARBA00004533"/>
    </source>
</evidence>
<evidence type="ECO:0000313" key="14">
    <source>
        <dbReference type="EMBL" id="EMJ5256187.1"/>
    </source>
</evidence>
<evidence type="ECO:0000256" key="6">
    <source>
        <dbReference type="ARBA" id="ARBA00022801"/>
    </source>
</evidence>
<dbReference type="Proteomes" id="UP000843571">
    <property type="component" value="Unassembled WGS sequence"/>
</dbReference>
<dbReference type="Proteomes" id="UP000255153">
    <property type="component" value="Unassembled WGS sequence"/>
</dbReference>
<reference evidence="14" key="7">
    <citation type="submission" date="2024-02" db="EMBL/GenBank/DDBJ databases">
        <authorList>
            <consortium name="Clinical and Environmental Microbiology Branch: Whole genome sequencing antimicrobial resistance pathogens in the healthcare setting"/>
        </authorList>
    </citation>
    <scope>NUCLEOTIDE SEQUENCE</scope>
    <source>
        <strain evidence="14">1924188</strain>
    </source>
</reference>
<evidence type="ECO:0000313" key="13">
    <source>
        <dbReference type="EMBL" id="EFA4418669.1"/>
    </source>
</evidence>
<evidence type="ECO:0000313" key="16">
    <source>
        <dbReference type="EMBL" id="HAH7771025.1"/>
    </source>
</evidence>
<reference evidence="15" key="1">
    <citation type="journal article" date="2018" name="Genome Biol.">
        <title>SKESA: strategic k-mer extension for scrupulous assemblies.</title>
        <authorList>
            <person name="Souvorov A."/>
            <person name="Agarwala R."/>
            <person name="Lipman D.J."/>
        </authorList>
    </citation>
    <scope>NUCLEOTIDE SEQUENCE [LARGE SCALE GENOMIC DNA]</scope>
    <source>
        <strain evidence="16">C0382</strain>
        <strain evidence="15">EC00763</strain>
    </source>
</reference>
<evidence type="ECO:0000313" key="22">
    <source>
        <dbReference type="Proteomes" id="UP000591371"/>
    </source>
</evidence>
<accession>A0A066SYV4</accession>
<reference evidence="18 20" key="2">
    <citation type="submission" date="2018-06" db="EMBL/GenBank/DDBJ databases">
        <authorList>
            <consortium name="Pathogen Informatics"/>
            <person name="Doyle S."/>
        </authorList>
    </citation>
    <scope>NUCLEOTIDE SEQUENCE [LARGE SCALE GENOMIC DNA]</scope>
    <source>
        <strain evidence="18 20">NCTC8603</strain>
    </source>
</reference>
<dbReference type="Proteomes" id="UP001285616">
    <property type="component" value="Unassembled WGS sequence"/>
</dbReference>
<dbReference type="Gene3D" id="3.40.50.1820">
    <property type="entry name" value="alpha/beta hydrolase"/>
    <property type="match status" value="1"/>
</dbReference>
<keyword evidence="5" id="KW-0997">Cell inner membrane</keyword>
<keyword evidence="8" id="KW-0472">Membrane</keyword>
<keyword evidence="3" id="KW-1003">Cell membrane</keyword>